<keyword evidence="1" id="KW-1133">Transmembrane helix</keyword>
<evidence type="ECO:0000313" key="2">
    <source>
        <dbReference type="EMBL" id="PRQ26097.1"/>
    </source>
</evidence>
<gene>
    <name evidence="2" type="ORF">RchiOBHm_Chr6g0290861</name>
</gene>
<protein>
    <submittedName>
        <fullName evidence="2">Uncharacterized protein</fullName>
    </submittedName>
</protein>
<keyword evidence="1" id="KW-0472">Membrane</keyword>
<evidence type="ECO:0000313" key="3">
    <source>
        <dbReference type="Proteomes" id="UP000238479"/>
    </source>
</evidence>
<feature type="transmembrane region" description="Helical" evidence="1">
    <location>
        <begin position="21"/>
        <end position="47"/>
    </location>
</feature>
<organism evidence="2 3">
    <name type="scientific">Rosa chinensis</name>
    <name type="common">China rose</name>
    <dbReference type="NCBI Taxonomy" id="74649"/>
    <lineage>
        <taxon>Eukaryota</taxon>
        <taxon>Viridiplantae</taxon>
        <taxon>Streptophyta</taxon>
        <taxon>Embryophyta</taxon>
        <taxon>Tracheophyta</taxon>
        <taxon>Spermatophyta</taxon>
        <taxon>Magnoliopsida</taxon>
        <taxon>eudicotyledons</taxon>
        <taxon>Gunneridae</taxon>
        <taxon>Pentapetalae</taxon>
        <taxon>rosids</taxon>
        <taxon>fabids</taxon>
        <taxon>Rosales</taxon>
        <taxon>Rosaceae</taxon>
        <taxon>Rosoideae</taxon>
        <taxon>Rosoideae incertae sedis</taxon>
        <taxon>Rosa</taxon>
    </lineage>
</organism>
<proteinExistence type="predicted"/>
<keyword evidence="3" id="KW-1185">Reference proteome</keyword>
<dbReference type="EMBL" id="PDCK01000044">
    <property type="protein sequence ID" value="PRQ26097.1"/>
    <property type="molecule type" value="Genomic_DNA"/>
</dbReference>
<dbReference type="Proteomes" id="UP000238479">
    <property type="component" value="Chromosome 6"/>
</dbReference>
<evidence type="ECO:0000256" key="1">
    <source>
        <dbReference type="SAM" id="Phobius"/>
    </source>
</evidence>
<dbReference type="Gramene" id="PRQ26097">
    <property type="protein sequence ID" value="PRQ26097"/>
    <property type="gene ID" value="RchiOBHm_Chr6g0290861"/>
</dbReference>
<keyword evidence="1" id="KW-0812">Transmembrane</keyword>
<sequence length="60" mass="6949">MEFLPRLRLSKKEGSHLICQSSPSVFCVSVLLAYGLCIIYIQVMYIMQVYKSSRTLFEDI</sequence>
<reference evidence="2 3" key="1">
    <citation type="journal article" date="2018" name="Nat. Genet.">
        <title>The Rosa genome provides new insights in the design of modern roses.</title>
        <authorList>
            <person name="Bendahmane M."/>
        </authorList>
    </citation>
    <scope>NUCLEOTIDE SEQUENCE [LARGE SCALE GENOMIC DNA]</scope>
    <source>
        <strain evidence="3">cv. Old Blush</strain>
    </source>
</reference>
<accession>A0A2P6PVY2</accession>
<dbReference type="AlphaFoldDB" id="A0A2P6PVY2"/>
<name>A0A2P6PVY2_ROSCH</name>
<comment type="caution">
    <text evidence="2">The sequence shown here is derived from an EMBL/GenBank/DDBJ whole genome shotgun (WGS) entry which is preliminary data.</text>
</comment>